<evidence type="ECO:0000256" key="1">
    <source>
        <dbReference type="SAM" id="MobiDB-lite"/>
    </source>
</evidence>
<comment type="caution">
    <text evidence="2">The sequence shown here is derived from an EMBL/GenBank/DDBJ whole genome shotgun (WGS) entry which is preliminary data.</text>
</comment>
<feature type="compositionally biased region" description="Basic and acidic residues" evidence="1">
    <location>
        <begin position="68"/>
        <end position="95"/>
    </location>
</feature>
<dbReference type="AlphaFoldDB" id="A0AA39RHN6"/>
<sequence>MFHAAGLSSTLLLFWFSTLVIAAVIPFYLLLLLSFFSAAGVISLLLRFGPKVLAAVGNGENNNQQPHRCGDRNTARGFPEKARTQRRAQRVEQHVLSDSSGSDDSTQHHRHRNLVESETDEEVEAWNLNGPRYGHQQHHHNSRSHDYKLKFDIPRRDCIEAPAASGKNGLEELAFGAWMRATPLEKRRNRRSAVLPGFQTGRRVGGRDNRWGPDTSRHWRTASGEVMVEAVGGLNGSVGYKNGLNEIMERIIVVVMWGTVSILRI</sequence>
<name>A0AA39RHN6_ACESA</name>
<reference evidence="2" key="1">
    <citation type="journal article" date="2022" name="Plant J.">
        <title>Strategies of tolerance reflected in two North American maple genomes.</title>
        <authorList>
            <person name="McEvoy S.L."/>
            <person name="Sezen U.U."/>
            <person name="Trouern-Trend A."/>
            <person name="McMahon S.M."/>
            <person name="Schaberg P.G."/>
            <person name="Yang J."/>
            <person name="Wegrzyn J.L."/>
            <person name="Swenson N.G."/>
        </authorList>
    </citation>
    <scope>NUCLEOTIDE SEQUENCE</scope>
    <source>
        <strain evidence="2">NS2018</strain>
    </source>
</reference>
<dbReference type="EMBL" id="JAUESC010000388">
    <property type="protein sequence ID" value="KAK0572642.1"/>
    <property type="molecule type" value="Genomic_DNA"/>
</dbReference>
<evidence type="ECO:0000313" key="3">
    <source>
        <dbReference type="Proteomes" id="UP001168877"/>
    </source>
</evidence>
<gene>
    <name evidence="2" type="ORF">LWI29_034697</name>
</gene>
<organism evidence="2 3">
    <name type="scientific">Acer saccharum</name>
    <name type="common">Sugar maple</name>
    <dbReference type="NCBI Taxonomy" id="4024"/>
    <lineage>
        <taxon>Eukaryota</taxon>
        <taxon>Viridiplantae</taxon>
        <taxon>Streptophyta</taxon>
        <taxon>Embryophyta</taxon>
        <taxon>Tracheophyta</taxon>
        <taxon>Spermatophyta</taxon>
        <taxon>Magnoliopsida</taxon>
        <taxon>eudicotyledons</taxon>
        <taxon>Gunneridae</taxon>
        <taxon>Pentapetalae</taxon>
        <taxon>rosids</taxon>
        <taxon>malvids</taxon>
        <taxon>Sapindales</taxon>
        <taxon>Sapindaceae</taxon>
        <taxon>Hippocastanoideae</taxon>
        <taxon>Acereae</taxon>
        <taxon>Acer</taxon>
    </lineage>
</organism>
<proteinExistence type="predicted"/>
<protein>
    <submittedName>
        <fullName evidence="2">Uncharacterized protein</fullName>
    </submittedName>
</protein>
<accession>A0AA39RHN6</accession>
<dbReference type="Proteomes" id="UP001168877">
    <property type="component" value="Unassembled WGS sequence"/>
</dbReference>
<reference evidence="2" key="2">
    <citation type="submission" date="2023-06" db="EMBL/GenBank/DDBJ databases">
        <authorList>
            <person name="Swenson N.G."/>
            <person name="Wegrzyn J.L."/>
            <person name="Mcevoy S.L."/>
        </authorList>
    </citation>
    <scope>NUCLEOTIDE SEQUENCE</scope>
    <source>
        <strain evidence="2">NS2018</strain>
        <tissue evidence="2">Leaf</tissue>
    </source>
</reference>
<feature type="region of interest" description="Disordered" evidence="1">
    <location>
        <begin position="58"/>
        <end position="121"/>
    </location>
</feature>
<keyword evidence="3" id="KW-1185">Reference proteome</keyword>
<evidence type="ECO:0000313" key="2">
    <source>
        <dbReference type="EMBL" id="KAK0572642.1"/>
    </source>
</evidence>